<evidence type="ECO:0000313" key="3">
    <source>
        <dbReference type="Proteomes" id="UP000095284"/>
    </source>
</evidence>
<feature type="transmembrane region" description="Helical" evidence="1">
    <location>
        <begin position="98"/>
        <end position="121"/>
    </location>
</feature>
<reference evidence="5" key="1">
    <citation type="submission" date="2016-11" db="UniProtKB">
        <authorList>
            <consortium name="WormBaseParasite"/>
        </authorList>
    </citation>
    <scope>IDENTIFICATION</scope>
</reference>
<feature type="transmembrane region" description="Helical" evidence="1">
    <location>
        <begin position="566"/>
        <end position="595"/>
    </location>
</feature>
<sequence>MDEVPQLRIPTADLIEAYKVFDYFFMSINTVMFCFTAFAILKTPATYLSVYRYFLLHEIVWALLFDIMIFISIPVVHLPHICFTYIGMLGPALRAEESSYYALVLTTLCAGKAYSMFMCCFHRYILAHQHTDDHWWSGINHLLQYRFPWTPIMHYAIMITATASVWITVFFCSADPVSTTEHLAQSERNIARLVRQNPNMTCISGSANYKIILCIVVVILVSWGLGILIIISTLAYSLKTDDNPYQATIRLQWMLFRSLCAQLGATLVFMYFPLLIWFILGYFESPYEMTAGTIAISMLAMHSTVDCAMILAYVRPYRQTIKRFILGQKADTTVSVASKGAIKQKSSGNTIQHHFRGRAELSVDYWVVGPFDSSHLETDFQFGFPTSRFDEESIDIDRMEAPAAYLTLYRYFLLHEIIWAFLFDLMISLVIPVVDLPHICYQPSGVLGSALSHYGAHFFIYVLVLLLVGKAYSMFLCCFHRYVVAHQYTKYSFEAVRYLSQFKMPYTPIFYFAVFVASVSALWLPIYLYSNDPLLTTNSLLQENHKIQRLLAEYPSMTCQVLSDDYQYIILTPIVVLIFWGAGILFLLLSMAYVIKTDPKTYMSTLRLQFMLFRSLLAQLGATLFFMYFPLLIWLILSYNESRYAMAAGLVAMCLLAMHSCVDSLVIMLYVRPFRQAISQLFVRSQEESLSKSGRSAVAVALKQRRKCSSSVRVDRTFM</sequence>
<dbReference type="Pfam" id="PF10318">
    <property type="entry name" value="7TM_GPCR_Srh"/>
    <property type="match status" value="2"/>
</dbReference>
<reference evidence="2" key="2">
    <citation type="submission" date="2020-09" db="EMBL/GenBank/DDBJ databases">
        <authorList>
            <person name="Kikuchi T."/>
        </authorList>
    </citation>
    <scope>NUCLEOTIDE SEQUENCE</scope>
    <source>
        <strain evidence="2">Ka4C1</strain>
    </source>
</reference>
<dbReference type="Proteomes" id="UP000659654">
    <property type="component" value="Unassembled WGS sequence"/>
</dbReference>
<dbReference type="Proteomes" id="UP000582659">
    <property type="component" value="Unassembled WGS sequence"/>
</dbReference>
<dbReference type="InterPro" id="IPR019422">
    <property type="entry name" value="7TM_GPCR_serpentine_rcpt_Srh"/>
</dbReference>
<proteinExistence type="predicted"/>
<dbReference type="InterPro" id="IPR053220">
    <property type="entry name" value="Nematode_rcpt-like_serp_H"/>
</dbReference>
<dbReference type="WBParaSite" id="BXY_1072300.1">
    <property type="protein sequence ID" value="BXY_1072300.1"/>
    <property type="gene ID" value="BXY_1072300"/>
</dbReference>
<feature type="transmembrane region" description="Helical" evidence="1">
    <location>
        <begin position="408"/>
        <end position="434"/>
    </location>
</feature>
<feature type="transmembrane region" description="Helical" evidence="1">
    <location>
        <begin position="509"/>
        <end position="529"/>
    </location>
</feature>
<dbReference type="PANTHER" id="PTHR22941">
    <property type="entry name" value="SERPENTINE RECEPTOR"/>
    <property type="match status" value="1"/>
</dbReference>
<evidence type="ECO:0000256" key="1">
    <source>
        <dbReference type="SAM" id="Phobius"/>
    </source>
</evidence>
<feature type="transmembrane region" description="Helical" evidence="1">
    <location>
        <begin position="259"/>
        <end position="283"/>
    </location>
</feature>
<gene>
    <name evidence="2" type="ORF">BXYJ_LOCUS3357</name>
</gene>
<feature type="transmembrane region" description="Helical" evidence="1">
    <location>
        <begin position="616"/>
        <end position="637"/>
    </location>
</feature>
<dbReference type="EMBL" id="CAJFDI010000002">
    <property type="protein sequence ID" value="CAD5214092.1"/>
    <property type="molecule type" value="Genomic_DNA"/>
</dbReference>
<evidence type="ECO:0000313" key="2">
    <source>
        <dbReference type="EMBL" id="CAD5214092.1"/>
    </source>
</evidence>
<feature type="transmembrane region" description="Helical" evidence="1">
    <location>
        <begin position="454"/>
        <end position="472"/>
    </location>
</feature>
<dbReference type="PANTHER" id="PTHR22941:SF26">
    <property type="entry name" value="SERPENTINE RECEPTOR, CLASS H"/>
    <property type="match status" value="1"/>
</dbReference>
<evidence type="ECO:0000313" key="5">
    <source>
        <dbReference type="WBParaSite" id="BXY_1072300.1"/>
    </source>
</evidence>
<keyword evidence="1" id="KW-0472">Membrane</keyword>
<dbReference type="Proteomes" id="UP000095284">
    <property type="component" value="Unplaced"/>
</dbReference>
<feature type="transmembrane region" description="Helical" evidence="1">
    <location>
        <begin position="20"/>
        <end position="41"/>
    </location>
</feature>
<keyword evidence="1" id="KW-1133">Transmembrane helix</keyword>
<dbReference type="EMBL" id="CAJFCV020000002">
    <property type="protein sequence ID" value="CAG9094106.1"/>
    <property type="molecule type" value="Genomic_DNA"/>
</dbReference>
<dbReference type="AlphaFoldDB" id="A0A1I7SCH1"/>
<organism evidence="3 5">
    <name type="scientific">Bursaphelenchus xylophilus</name>
    <name type="common">Pinewood nematode worm</name>
    <name type="synonym">Aphelenchoides xylophilus</name>
    <dbReference type="NCBI Taxonomy" id="6326"/>
    <lineage>
        <taxon>Eukaryota</taxon>
        <taxon>Metazoa</taxon>
        <taxon>Ecdysozoa</taxon>
        <taxon>Nematoda</taxon>
        <taxon>Chromadorea</taxon>
        <taxon>Rhabditida</taxon>
        <taxon>Tylenchina</taxon>
        <taxon>Tylenchomorpha</taxon>
        <taxon>Aphelenchoidea</taxon>
        <taxon>Aphelenchoididae</taxon>
        <taxon>Bursaphelenchus</taxon>
    </lineage>
</organism>
<feature type="transmembrane region" description="Helical" evidence="1">
    <location>
        <begin position="209"/>
        <end position="238"/>
    </location>
</feature>
<accession>A0A1I7SCH1</accession>
<feature type="transmembrane region" description="Helical" evidence="1">
    <location>
        <begin position="152"/>
        <end position="171"/>
    </location>
</feature>
<keyword evidence="1" id="KW-0812">Transmembrane</keyword>
<feature type="transmembrane region" description="Helical" evidence="1">
    <location>
        <begin position="643"/>
        <end position="671"/>
    </location>
</feature>
<name>A0A1I7SCH1_BURXY</name>
<evidence type="ECO:0000313" key="4">
    <source>
        <dbReference type="Proteomes" id="UP000659654"/>
    </source>
</evidence>
<feature type="transmembrane region" description="Helical" evidence="1">
    <location>
        <begin position="53"/>
        <end position="78"/>
    </location>
</feature>
<feature type="transmembrane region" description="Helical" evidence="1">
    <location>
        <begin position="289"/>
        <end position="314"/>
    </location>
</feature>
<protein>
    <submittedName>
        <fullName evidence="2">(pine wood nematode) hypothetical protein</fullName>
    </submittedName>
</protein>
<dbReference type="OrthoDB" id="5873607at2759"/>
<keyword evidence="4" id="KW-1185">Reference proteome</keyword>